<keyword evidence="2" id="KW-1185">Reference proteome</keyword>
<protein>
    <submittedName>
        <fullName evidence="1">Uncharacterized protein</fullName>
    </submittedName>
</protein>
<organism evidence="1 2">
    <name type="scientific">Trametes sanguinea</name>
    <dbReference type="NCBI Taxonomy" id="158606"/>
    <lineage>
        <taxon>Eukaryota</taxon>
        <taxon>Fungi</taxon>
        <taxon>Dikarya</taxon>
        <taxon>Basidiomycota</taxon>
        <taxon>Agaricomycotina</taxon>
        <taxon>Agaricomycetes</taxon>
        <taxon>Polyporales</taxon>
        <taxon>Polyporaceae</taxon>
        <taxon>Trametes</taxon>
    </lineage>
</organism>
<accession>A0ACC1P0F4</accession>
<dbReference type="Proteomes" id="UP001144978">
    <property type="component" value="Unassembled WGS sequence"/>
</dbReference>
<proteinExistence type="predicted"/>
<evidence type="ECO:0000313" key="2">
    <source>
        <dbReference type="Proteomes" id="UP001144978"/>
    </source>
</evidence>
<evidence type="ECO:0000313" key="1">
    <source>
        <dbReference type="EMBL" id="KAJ2984956.1"/>
    </source>
</evidence>
<dbReference type="EMBL" id="JANSHE010003688">
    <property type="protein sequence ID" value="KAJ2984956.1"/>
    <property type="molecule type" value="Genomic_DNA"/>
</dbReference>
<sequence>MPAARPSGMHVMSTSSSSVARMRGSYKRNVVVGLDCPRVKNHSLLFSQTLSVLAPTSVSPFVLGPHLLPVFPSPYLPADPPLLIQPPSYTTAPHPICPLSFNHLHHHSYSLAMPAHDEKTNATAEEQVQMLDVREEKDSQGDLLPSPVSAPSPRTGAGSNGNKPKISAAMIIPVWIVLSSAVIIYNNYLYNTLEFRFPVFLVTWHLTFAVSTIPSQSTEIGTARRKWQIRCGAISRPVMTATGTDLFSARAAYPAVALRQNLSAALADAR</sequence>
<reference evidence="1" key="1">
    <citation type="submission" date="2022-08" db="EMBL/GenBank/DDBJ databases">
        <title>Genome Sequence of Pycnoporus sanguineus.</title>
        <authorList>
            <person name="Buettner E."/>
        </authorList>
    </citation>
    <scope>NUCLEOTIDE SEQUENCE</scope>
    <source>
        <strain evidence="1">CG-C14</strain>
    </source>
</reference>
<comment type="caution">
    <text evidence="1">The sequence shown here is derived from an EMBL/GenBank/DDBJ whole genome shotgun (WGS) entry which is preliminary data.</text>
</comment>
<name>A0ACC1P0F4_9APHY</name>
<gene>
    <name evidence="1" type="ORF">NUW54_g10314</name>
</gene>